<protein>
    <recommendedName>
        <fullName evidence="17">C2 domain-containing protein</fullName>
    </recommendedName>
</protein>
<evidence type="ECO:0000313" key="15">
    <source>
        <dbReference type="EMBL" id="GAA97270.1"/>
    </source>
</evidence>
<name>G7E389_MIXOS</name>
<sequence length="1130" mass="125968">MGFRDTPCNIARLEAEMADEHEAVPSQHYSDKHKIPSIAQWKEKKARDEEQSRQELAQADADRAQEAQERAPERADEIKKSGGGAEEKKKMMEQMQPKHDKPTDRVSKQGERTVHDPVTGVDVIVKDAEFEDYKKAAGGKAMDADALDPKKTQVAGISTLKPPTKEEQEGQAKTKTAGGTSHPRHVNPAPASPGNILLHEFPPPIEAKTTAPIVASLNQLSMGLAGAMAVIWFFTAFGHGYTRFMFRTSLIVGVALAGVSALGVASRKIEKELERVRMDLHRQRGENFSPPTPESVEWLNGFIKVFWGMINPSMFAGQVDMVEDIMMQSLPGFISSVKISDYGQGSNPFRIISMRALPDQPGDKDYPKEEWIDQGDEKVRDQLAKDAKEGKIDADQTGDYVNYEVSWSYQAMPGQGSELRTKNIHLQIEFYIGVYDWFHIPIPIWIQVEGLVGTARLRLQFIPEAPYIRNLTFTLMGTPGVDVSAIPMTRALPNILDLPLVTGFVKSAIAAATSAYVAPQSMTMNMQEMLTGAGVPTDTHAIGVFLLTIHHAENLSAQDSNGKSDPYIVAAYAKFGKPLYSTRIIMEDLNPVFEETFAILLSKDELQAKEDFSLMLWDSDARSADDLIGRIQMPVEELIKNENKFEMKTEKLRGFEDADDMPGTLTFSIGYFTKTPYDKRFMVIDEKKQKEIKAAEEKSGKKEPEIQPDIFNCGPDPDRPSGILSLTVHQINNLERQNLKGASGSDREGKSGQDTADASQLEGNIPSPYVEFVVNDTIVYKTRVKPYTTFPFFEAGTEIFIKDWQNTIVRLVTRDSRLREHDPILGIVTLDLREVFQGKSTVNGLFSLQEGVGFGKLNCSALFRSIEARLPTELIGWDTGTVEILSDVTFEVNDEFASDFAGKSLSLTTSESSFKVSSRHAHANGRAVVWELEKARLPVYNRYSSAVSLEVGGGGILPGGAAALAALWLQDLVDDDEKDVRIPVVMGNNLKKLRQHYMNNQLKKTHEYEIIGYAKFRVKFDSGLDEDHEKYATNPVARHELETYMHIEGHAQVAEQNSHAMDDGVIDKDEAKAIKKAKADQLHSRQRGSHQFQAVRTGLWAKDGIKKRTKNFKNKITGHQERQQIVKSEA</sequence>
<dbReference type="PROSITE" id="PS51847">
    <property type="entry name" value="SMP"/>
    <property type="match status" value="1"/>
</dbReference>
<feature type="compositionally biased region" description="Basic and acidic residues" evidence="11">
    <location>
        <begin position="694"/>
        <end position="705"/>
    </location>
</feature>
<dbReference type="PANTHER" id="PTHR47348:SF3">
    <property type="entry name" value="MEIOTICALLY UP-REGULATED GENE 190 PROTEIN"/>
    <property type="match status" value="1"/>
</dbReference>
<dbReference type="Pfam" id="PF25669">
    <property type="entry name" value="SMP_MUG190-like"/>
    <property type="match status" value="1"/>
</dbReference>
<feature type="transmembrane region" description="Helical" evidence="12">
    <location>
        <begin position="244"/>
        <end position="265"/>
    </location>
</feature>
<feature type="compositionally biased region" description="Basic and acidic residues" evidence="11">
    <location>
        <begin position="41"/>
        <end position="53"/>
    </location>
</feature>
<keyword evidence="4 12" id="KW-0812">Transmembrane</keyword>
<keyword evidence="8" id="KW-0445">Lipid transport</keyword>
<keyword evidence="3" id="KW-0597">Phosphoprotein</keyword>
<dbReference type="CDD" id="cd04052">
    <property type="entry name" value="C2B_Tricalbin-like"/>
    <property type="match status" value="1"/>
</dbReference>
<organism evidence="15 16">
    <name type="scientific">Mixia osmundae (strain CBS 9802 / IAM 14324 / JCM 22182 / KY 12970)</name>
    <dbReference type="NCBI Taxonomy" id="764103"/>
    <lineage>
        <taxon>Eukaryota</taxon>
        <taxon>Fungi</taxon>
        <taxon>Dikarya</taxon>
        <taxon>Basidiomycota</taxon>
        <taxon>Pucciniomycotina</taxon>
        <taxon>Mixiomycetes</taxon>
        <taxon>Mixiales</taxon>
        <taxon>Mixiaceae</taxon>
        <taxon>Mixia</taxon>
    </lineage>
</organism>
<feature type="transmembrane region" description="Helical" evidence="12">
    <location>
        <begin position="220"/>
        <end position="237"/>
    </location>
</feature>
<dbReference type="STRING" id="764103.G7E389"/>
<dbReference type="SUPFAM" id="SSF49562">
    <property type="entry name" value="C2 domain (Calcium/lipid-binding domain, CaLB)"/>
    <property type="match status" value="2"/>
</dbReference>
<feature type="compositionally biased region" description="Basic and acidic residues" evidence="11">
    <location>
        <begin position="16"/>
        <end position="34"/>
    </location>
</feature>
<feature type="compositionally biased region" description="Basic and acidic residues" evidence="11">
    <location>
        <begin position="163"/>
        <end position="172"/>
    </location>
</feature>
<dbReference type="PANTHER" id="PTHR47348">
    <property type="entry name" value="MEIOTICALLY UP-REGULATED GENE 190 PROTEIN"/>
    <property type="match status" value="1"/>
</dbReference>
<dbReference type="InterPro" id="IPR000008">
    <property type="entry name" value="C2_dom"/>
</dbReference>
<dbReference type="CDD" id="cd21676">
    <property type="entry name" value="SMP_Mug190"/>
    <property type="match status" value="1"/>
</dbReference>
<accession>G7E389</accession>
<dbReference type="GO" id="GO:0061817">
    <property type="term" value="P:endoplasmic reticulum-plasma membrane tethering"/>
    <property type="evidence" value="ECO:0007669"/>
    <property type="project" value="InterPro"/>
</dbReference>
<evidence type="ECO:0000256" key="11">
    <source>
        <dbReference type="SAM" id="MobiDB-lite"/>
    </source>
</evidence>
<dbReference type="GO" id="GO:0006869">
    <property type="term" value="P:lipid transport"/>
    <property type="evidence" value="ECO:0007669"/>
    <property type="project" value="UniProtKB-KW"/>
</dbReference>
<feature type="compositionally biased region" description="Polar residues" evidence="11">
    <location>
        <begin position="752"/>
        <end position="762"/>
    </location>
</feature>
<evidence type="ECO:0000256" key="12">
    <source>
        <dbReference type="SAM" id="Phobius"/>
    </source>
</evidence>
<dbReference type="AlphaFoldDB" id="G7E389"/>
<feature type="domain" description="C2" evidence="13">
    <location>
        <begin position="705"/>
        <end position="846"/>
    </location>
</feature>
<evidence type="ECO:0000256" key="3">
    <source>
        <dbReference type="ARBA" id="ARBA00022553"/>
    </source>
</evidence>
<keyword evidence="16" id="KW-1185">Reference proteome</keyword>
<keyword evidence="6" id="KW-0256">Endoplasmic reticulum</keyword>
<evidence type="ECO:0000313" key="16">
    <source>
        <dbReference type="Proteomes" id="UP000009131"/>
    </source>
</evidence>
<dbReference type="InterPro" id="IPR057349">
    <property type="entry name" value="C2_Mug190_3rd"/>
</dbReference>
<dbReference type="SMART" id="SM00239">
    <property type="entry name" value="C2"/>
    <property type="match status" value="2"/>
</dbReference>
<evidence type="ECO:0000256" key="5">
    <source>
        <dbReference type="ARBA" id="ARBA00022737"/>
    </source>
</evidence>
<evidence type="ECO:0000256" key="6">
    <source>
        <dbReference type="ARBA" id="ARBA00022824"/>
    </source>
</evidence>
<keyword evidence="10 12" id="KW-0472">Membrane</keyword>
<dbReference type="GO" id="GO:0005789">
    <property type="term" value="C:endoplasmic reticulum membrane"/>
    <property type="evidence" value="ECO:0007669"/>
    <property type="project" value="UniProtKB-SubCell"/>
</dbReference>
<dbReference type="OrthoDB" id="419768at2759"/>
<evidence type="ECO:0000256" key="8">
    <source>
        <dbReference type="ARBA" id="ARBA00023055"/>
    </source>
</evidence>
<evidence type="ECO:0000256" key="4">
    <source>
        <dbReference type="ARBA" id="ARBA00022692"/>
    </source>
</evidence>
<dbReference type="InParanoid" id="G7E389"/>
<feature type="region of interest" description="Disordered" evidence="11">
    <location>
        <begin position="694"/>
        <end position="717"/>
    </location>
</feature>
<keyword evidence="5" id="KW-0677">Repeat</keyword>
<keyword evidence="7 12" id="KW-1133">Transmembrane helix</keyword>
<reference evidence="15 16" key="1">
    <citation type="journal article" date="2011" name="J. Gen. Appl. Microbiol.">
        <title>Draft genome sequencing of the enigmatic basidiomycete Mixia osmundae.</title>
        <authorList>
            <person name="Nishida H."/>
            <person name="Nagatsuka Y."/>
            <person name="Sugiyama J."/>
        </authorList>
    </citation>
    <scope>NUCLEOTIDE SEQUENCE [LARGE SCALE GENOMIC DNA]</scope>
    <source>
        <strain evidence="16">CBS 9802 / IAM 14324 / JCM 22182 / KY 12970</strain>
    </source>
</reference>
<dbReference type="PROSITE" id="PS50004">
    <property type="entry name" value="C2"/>
    <property type="match status" value="2"/>
</dbReference>
<dbReference type="GO" id="GO:0008289">
    <property type="term" value="F:lipid binding"/>
    <property type="evidence" value="ECO:0007669"/>
    <property type="project" value="UniProtKB-KW"/>
</dbReference>
<dbReference type="InterPro" id="IPR035892">
    <property type="entry name" value="C2_domain_sf"/>
</dbReference>
<feature type="region of interest" description="Disordered" evidence="11">
    <location>
        <begin position="737"/>
        <end position="762"/>
    </location>
</feature>
<evidence type="ECO:0000256" key="9">
    <source>
        <dbReference type="ARBA" id="ARBA00023121"/>
    </source>
</evidence>
<evidence type="ECO:0000256" key="10">
    <source>
        <dbReference type="ARBA" id="ARBA00023136"/>
    </source>
</evidence>
<keyword evidence="9" id="KW-0446">Lipid-binding</keyword>
<keyword evidence="2" id="KW-0813">Transport</keyword>
<dbReference type="Pfam" id="PF00168">
    <property type="entry name" value="C2"/>
    <property type="match status" value="2"/>
</dbReference>
<reference evidence="15 16" key="2">
    <citation type="journal article" date="2012" name="Open Biol.">
        <title>Characteristics of nucleosomes and linker DNA regions on the genome of the basidiomycete Mixia osmundae revealed by mono- and dinucleosome mapping.</title>
        <authorList>
            <person name="Nishida H."/>
            <person name="Kondo S."/>
            <person name="Matsumoto T."/>
            <person name="Suzuki Y."/>
            <person name="Yoshikawa H."/>
            <person name="Taylor T.D."/>
            <person name="Sugiyama J."/>
        </authorList>
    </citation>
    <scope>NUCLEOTIDE SEQUENCE [LARGE SCALE GENOMIC DNA]</scope>
    <source>
        <strain evidence="16">CBS 9802 / IAM 14324 / JCM 22182 / KY 12970</strain>
    </source>
</reference>
<comment type="caution">
    <text evidence="15">The sequence shown here is derived from an EMBL/GenBank/DDBJ whole genome shotgun (WGS) entry which is preliminary data.</text>
</comment>
<evidence type="ECO:0000256" key="1">
    <source>
        <dbReference type="ARBA" id="ARBA00004586"/>
    </source>
</evidence>
<dbReference type="EMBL" id="BABT02000117">
    <property type="protein sequence ID" value="GAA97270.1"/>
    <property type="molecule type" value="Genomic_DNA"/>
</dbReference>
<dbReference type="InterPro" id="IPR037765">
    <property type="entry name" value="C2B_Tricalbin"/>
</dbReference>
<dbReference type="Pfam" id="PF25331">
    <property type="entry name" value="C2_Mug190_3rd"/>
    <property type="match status" value="1"/>
</dbReference>
<feature type="region of interest" description="Disordered" evidence="11">
    <location>
        <begin position="16"/>
        <end position="113"/>
    </location>
</feature>
<comment type="subcellular location">
    <subcellularLocation>
        <location evidence="1">Endoplasmic reticulum membrane</location>
    </subcellularLocation>
</comment>
<feature type="compositionally biased region" description="Basic and acidic residues" evidence="11">
    <location>
        <begin position="60"/>
        <end position="113"/>
    </location>
</feature>
<proteinExistence type="predicted"/>
<evidence type="ECO:0000256" key="2">
    <source>
        <dbReference type="ARBA" id="ARBA00022448"/>
    </source>
</evidence>
<gene>
    <name evidence="15" type="primary">Mo03947</name>
    <name evidence="15" type="ORF">E5Q_03947</name>
</gene>
<dbReference type="Proteomes" id="UP000009131">
    <property type="component" value="Unassembled WGS sequence"/>
</dbReference>
<feature type="region of interest" description="Disordered" evidence="11">
    <location>
        <begin position="159"/>
        <end position="194"/>
    </location>
</feature>
<evidence type="ECO:0000256" key="7">
    <source>
        <dbReference type="ARBA" id="ARBA00022989"/>
    </source>
</evidence>
<dbReference type="InterPro" id="IPR037767">
    <property type="entry name" value="C2A_Mug190-like"/>
</dbReference>
<dbReference type="HOGENOM" id="CLU_002125_3_0_1"/>
<dbReference type="InterPro" id="IPR031468">
    <property type="entry name" value="SMP_LBD"/>
</dbReference>
<feature type="domain" description="SMP-LTD" evidence="14">
    <location>
        <begin position="292"/>
        <end position="527"/>
    </location>
</feature>
<evidence type="ECO:0000259" key="13">
    <source>
        <dbReference type="PROSITE" id="PS50004"/>
    </source>
</evidence>
<dbReference type="CDD" id="cd04041">
    <property type="entry name" value="C2A_fungal"/>
    <property type="match status" value="1"/>
</dbReference>
<evidence type="ECO:0000259" key="14">
    <source>
        <dbReference type="PROSITE" id="PS51847"/>
    </source>
</evidence>
<dbReference type="Gene3D" id="2.60.40.150">
    <property type="entry name" value="C2 domain"/>
    <property type="match status" value="2"/>
</dbReference>
<dbReference type="eggNOG" id="KOG1012">
    <property type="taxonomic scope" value="Eukaryota"/>
</dbReference>
<feature type="domain" description="C2" evidence="13">
    <location>
        <begin position="525"/>
        <end position="649"/>
    </location>
</feature>
<evidence type="ECO:0008006" key="17">
    <source>
        <dbReference type="Google" id="ProtNLM"/>
    </source>
</evidence>